<dbReference type="VEuPathDB" id="CryptoDB:GNI_157220"/>
<dbReference type="EMBL" id="AFNH02001172">
    <property type="protein sequence ID" value="EZG43840.1"/>
    <property type="molecule type" value="Genomic_DNA"/>
</dbReference>
<dbReference type="InterPro" id="IPR043153">
    <property type="entry name" value="DENN_C"/>
</dbReference>
<dbReference type="Proteomes" id="UP000019763">
    <property type="component" value="Unassembled WGS sequence"/>
</dbReference>
<comment type="caution">
    <text evidence="3">The sequence shown here is derived from an EMBL/GenBank/DDBJ whole genome shotgun (WGS) entry which is preliminary data.</text>
</comment>
<sequence length="505" mass="55597">MSKNQVVSVGYYAELFFQTEKQVQWSTYYYYVLVTETPRHRWSEEVLQLFRDLSRRTDGGGGGRSEGGRSLASSTSEAAAKPAGGLSETLEKLGVTVLPWARRTTSGLRLTRLQEFLSGQITKAKLLKLKDYVEVVAGWQPAVLPLQITQSSRALLVILHHGDDRASIAYIDNYMQPGSAEQKQRARSLLDTTQWTPYVSEYCRGVFSQHEAILHNCEVLYTNLLASTIPSPLLGWVHICMLLEAKFVVSSGSVFTRGAVSNLLNDLVHPYQWLHTWIPVLPSTVKAVDMMESPVPYIIGVNRLSTLPEGPPQHSFSPATNRVGNQTTNQAGQAPPGQASASHTSAGPTMALGGQSFVSQPKAKCPFLKCTACETHIRKGEQSRKVSNRCAYHLIQRLLVNSVASLGEYSLENYDETDACESPAAVTPLNFRDEDDPIATPAFTPNTNRSTFSTTASHATTQGYYNCPGTVAVNIDNMISSPRSPVDNDLYVKARCDQPLVVHFH</sequence>
<evidence type="ECO:0000313" key="3">
    <source>
        <dbReference type="EMBL" id="EZG43840.1"/>
    </source>
</evidence>
<evidence type="ECO:0000256" key="1">
    <source>
        <dbReference type="SAM" id="MobiDB-lite"/>
    </source>
</evidence>
<evidence type="ECO:0000259" key="2">
    <source>
        <dbReference type="SMART" id="SM00799"/>
    </source>
</evidence>
<dbReference type="RefSeq" id="XP_011132961.1">
    <property type="nucleotide sequence ID" value="XM_011134659.1"/>
</dbReference>
<dbReference type="Pfam" id="PF02141">
    <property type="entry name" value="DENN"/>
    <property type="match status" value="1"/>
</dbReference>
<feature type="compositionally biased region" description="Polar residues" evidence="1">
    <location>
        <begin position="314"/>
        <end position="329"/>
    </location>
</feature>
<dbReference type="Gene3D" id="3.40.50.11500">
    <property type="match status" value="1"/>
</dbReference>
<dbReference type="InterPro" id="IPR001194">
    <property type="entry name" value="cDENN_dom"/>
</dbReference>
<keyword evidence="4" id="KW-1185">Reference proteome</keyword>
<dbReference type="SMART" id="SM00799">
    <property type="entry name" value="DENN"/>
    <property type="match status" value="1"/>
</dbReference>
<proteinExistence type="predicted"/>
<protein>
    <submittedName>
        <fullName evidence="3">DENN (AEX-3) domain protein</fullName>
    </submittedName>
</protein>
<dbReference type="OrthoDB" id="10266080at2759"/>
<dbReference type="GeneID" id="22915454"/>
<name>A0A023AZW1_GRENI</name>
<gene>
    <name evidence="3" type="ORF">GNI_157220</name>
</gene>
<feature type="domain" description="cDENN" evidence="2">
    <location>
        <begin position="139"/>
        <end position="307"/>
    </location>
</feature>
<reference evidence="3" key="1">
    <citation type="submission" date="2013-12" db="EMBL/GenBank/DDBJ databases">
        <authorList>
            <person name="Omoto C.K."/>
            <person name="Sibley D."/>
            <person name="Venepally P."/>
            <person name="Hadjithomas M."/>
            <person name="Karamycheva S."/>
            <person name="Brunk B."/>
            <person name="Roos D."/>
            <person name="Caler E."/>
            <person name="Lorenzi H."/>
        </authorList>
    </citation>
    <scope>NUCLEOTIDE SEQUENCE</scope>
</reference>
<feature type="region of interest" description="Disordered" evidence="1">
    <location>
        <begin position="57"/>
        <end position="83"/>
    </location>
</feature>
<evidence type="ECO:0000313" key="4">
    <source>
        <dbReference type="Proteomes" id="UP000019763"/>
    </source>
</evidence>
<dbReference type="AlphaFoldDB" id="A0A023AZW1"/>
<feature type="compositionally biased region" description="Low complexity" evidence="1">
    <location>
        <begin position="330"/>
        <end position="342"/>
    </location>
</feature>
<feature type="region of interest" description="Disordered" evidence="1">
    <location>
        <begin position="310"/>
        <end position="352"/>
    </location>
</feature>
<organism evidence="3 4">
    <name type="scientific">Gregarina niphandrodes</name>
    <name type="common">Septate eugregarine</name>
    <dbReference type="NCBI Taxonomy" id="110365"/>
    <lineage>
        <taxon>Eukaryota</taxon>
        <taxon>Sar</taxon>
        <taxon>Alveolata</taxon>
        <taxon>Apicomplexa</taxon>
        <taxon>Conoidasida</taxon>
        <taxon>Gregarinasina</taxon>
        <taxon>Eugregarinorida</taxon>
        <taxon>Gregarinidae</taxon>
        <taxon>Gregarina</taxon>
    </lineage>
</organism>
<accession>A0A023AZW1</accession>